<reference evidence="2 3" key="1">
    <citation type="submission" date="2016-10" db="EMBL/GenBank/DDBJ databases">
        <title>Genome Sequence of Pseudomonas putida GM4FR.</title>
        <authorList>
            <person name="Poehlein A."/>
            <person name="Wemheuer F."/>
            <person name="Hollensteiner J."/>
            <person name="Wemheuer B."/>
        </authorList>
    </citation>
    <scope>NUCLEOTIDE SEQUENCE [LARGE SCALE GENOMIC DNA]</scope>
    <source>
        <strain evidence="2 3">GM4FR</strain>
    </source>
</reference>
<dbReference type="CDD" id="cd01300">
    <property type="entry name" value="YtcJ_like"/>
    <property type="match status" value="1"/>
</dbReference>
<comment type="caution">
    <text evidence="2">The sequence shown here is derived from an EMBL/GenBank/DDBJ whole genome shotgun (WGS) entry which is preliminary data.</text>
</comment>
<evidence type="ECO:0000313" key="3">
    <source>
        <dbReference type="Proteomes" id="UP000186736"/>
    </source>
</evidence>
<organism evidence="2 3">
    <name type="scientific">Pseudomonas putida</name>
    <name type="common">Arthrobacter siderocapsulatus</name>
    <dbReference type="NCBI Taxonomy" id="303"/>
    <lineage>
        <taxon>Bacteria</taxon>
        <taxon>Pseudomonadati</taxon>
        <taxon>Pseudomonadota</taxon>
        <taxon>Gammaproteobacteria</taxon>
        <taxon>Pseudomonadales</taxon>
        <taxon>Pseudomonadaceae</taxon>
        <taxon>Pseudomonas</taxon>
    </lineage>
</organism>
<protein>
    <recommendedName>
        <fullName evidence="1">Amidohydrolase 3 domain-containing protein</fullName>
    </recommendedName>
</protein>
<dbReference type="Gene3D" id="2.30.40.10">
    <property type="entry name" value="Urease, subunit C, domain 1"/>
    <property type="match status" value="1"/>
</dbReference>
<dbReference type="AlphaFoldDB" id="A0A1Q9R1J5"/>
<dbReference type="EMBL" id="MKZO01000035">
    <property type="protein sequence ID" value="OLS61274.1"/>
    <property type="molecule type" value="Genomic_DNA"/>
</dbReference>
<proteinExistence type="predicted"/>
<dbReference type="PANTHER" id="PTHR22642:SF21">
    <property type="entry name" value="PERIPLASMIC PROTEIN"/>
    <property type="match status" value="1"/>
</dbReference>
<dbReference type="InterPro" id="IPR011059">
    <property type="entry name" value="Metal-dep_hydrolase_composite"/>
</dbReference>
<dbReference type="PROSITE" id="PS51318">
    <property type="entry name" value="TAT"/>
    <property type="match status" value="1"/>
</dbReference>
<dbReference type="SUPFAM" id="SSF51556">
    <property type="entry name" value="Metallo-dependent hydrolases"/>
    <property type="match status" value="1"/>
</dbReference>
<dbReference type="Proteomes" id="UP000186736">
    <property type="component" value="Unassembled WGS sequence"/>
</dbReference>
<dbReference type="InterPro" id="IPR006311">
    <property type="entry name" value="TAT_signal"/>
</dbReference>
<dbReference type="PANTHER" id="PTHR22642">
    <property type="entry name" value="IMIDAZOLONEPROPIONASE"/>
    <property type="match status" value="1"/>
</dbReference>
<accession>A0A1Q9R1J5</accession>
<dbReference type="InterPro" id="IPR032466">
    <property type="entry name" value="Metal_Hydrolase"/>
</dbReference>
<name>A0A1Q9R1J5_PSEPU</name>
<dbReference type="GO" id="GO:0016810">
    <property type="term" value="F:hydrolase activity, acting on carbon-nitrogen (but not peptide) bonds"/>
    <property type="evidence" value="ECO:0007669"/>
    <property type="project" value="InterPro"/>
</dbReference>
<dbReference type="SUPFAM" id="SSF51338">
    <property type="entry name" value="Composite domain of metallo-dependent hydrolases"/>
    <property type="match status" value="1"/>
</dbReference>
<dbReference type="Gene3D" id="3.20.20.140">
    <property type="entry name" value="Metal-dependent hydrolases"/>
    <property type="match status" value="1"/>
</dbReference>
<evidence type="ECO:0000259" key="1">
    <source>
        <dbReference type="Pfam" id="PF07969"/>
    </source>
</evidence>
<feature type="domain" description="Amidohydrolase 3" evidence="1">
    <location>
        <begin position="94"/>
        <end position="576"/>
    </location>
</feature>
<gene>
    <name evidence="2" type="ORF">PSEMO_38220</name>
</gene>
<evidence type="ECO:0000313" key="2">
    <source>
        <dbReference type="EMBL" id="OLS61274.1"/>
    </source>
</evidence>
<sequence length="656" mass="72498">MTDQDDRNDPTRRRLLAAGSLLTAAATLLPRLSFASLTPDQGPAMNADLILFNGRFHTVDREKPEASAVAIKDGRFVAVGTDAEAMAARGSATQVIDLKGRCAIPGLNDSHLHLIRGGLNYNLELRWEGVPSLADALRMLKDQAERTPSPQWVRVVGGWNEFQFAEKRMPTLEEINQAAPDTPVFILHLYDRALLNRAALRVAGYTKDTPNPPGGEIVRDSRGEPTGMLVARPNAMILYSTLAKGPKLPLEYQINSTRQFMRELNRLGLTSAIDAGGGFQNYPDDYEVIEHLAKEDQLTVRIAYNLFTQKPKEELADFKNWTGSVKLHQGDDMLRHNGAGEMLVFSAADFEDFLEPRPDLAPSMEQDLEPVVRHLVEQRWPFRLHATYDESISRMLDVFEKVNRDIPFNGLPWFFDHAETITPRNIERVRALGGGIAIQDRMAFQGEYFVDRYGAQAAEATPPIKRMLAEGVPVGAGTDATRVSSYNPWTSLYWMVSGRTVGGLALHQEGLPRSTALELFTHGSAWFSSEQGKKGQIKVGQLADVAVLSADFFSVEEEAIKWIESLLTVVGGKVVYGAGEFGPLGPKDIPVLPDWSPVVKVPGHWRPSSPLQAQVHQCSGPCGVHSHSHERARMSNVPVSDFQGFWGAFGCSCFAF</sequence>
<dbReference type="Pfam" id="PF07969">
    <property type="entry name" value="Amidohydro_3"/>
    <property type="match status" value="1"/>
</dbReference>
<dbReference type="InterPro" id="IPR013108">
    <property type="entry name" value="Amidohydro_3"/>
</dbReference>
<dbReference type="InterPro" id="IPR033932">
    <property type="entry name" value="YtcJ-like"/>
</dbReference>
<dbReference type="Gene3D" id="3.10.310.70">
    <property type="match status" value="1"/>
</dbReference>